<evidence type="ECO:0000259" key="15">
    <source>
        <dbReference type="Pfam" id="PF15612"/>
    </source>
</evidence>
<reference evidence="16 17" key="1">
    <citation type="journal article" date="2017" name="Mycologia">
        <title>Bifiguratus adelaidae, gen. et sp. nov., a new member of Mucoromycotina in endophytic and soil-dwelling habitats.</title>
        <authorList>
            <person name="Torres-Cruz T.J."/>
            <person name="Billingsley Tobias T.L."/>
            <person name="Almatruk M."/>
            <person name="Hesse C."/>
            <person name="Kuske C.R."/>
            <person name="Desiro A."/>
            <person name="Benucci G.M."/>
            <person name="Bonito G."/>
            <person name="Stajich J.E."/>
            <person name="Dunlap C."/>
            <person name="Arnold A.E."/>
            <person name="Porras-Alfaro A."/>
        </authorList>
    </citation>
    <scope>NUCLEOTIDE SEQUENCE [LARGE SCALE GENOMIC DNA]</scope>
    <source>
        <strain evidence="16 17">AZ0501</strain>
    </source>
</reference>
<dbReference type="GO" id="GO:0006006">
    <property type="term" value="P:glucose metabolic process"/>
    <property type="evidence" value="ECO:0007669"/>
    <property type="project" value="UniProtKB-KW"/>
</dbReference>
<feature type="domain" description="Glucose-6-phosphate dehydrogenase NAD-binding" evidence="13">
    <location>
        <begin position="13"/>
        <end position="197"/>
    </location>
</feature>
<dbReference type="GO" id="GO:0004345">
    <property type="term" value="F:glucose-6-phosphate dehydrogenase activity"/>
    <property type="evidence" value="ECO:0007669"/>
    <property type="project" value="UniProtKB-EC"/>
</dbReference>
<evidence type="ECO:0000256" key="7">
    <source>
        <dbReference type="ARBA" id="ARBA00022857"/>
    </source>
</evidence>
<keyword evidence="17" id="KW-1185">Reference proteome</keyword>
<dbReference type="GO" id="GO:0050661">
    <property type="term" value="F:NADP binding"/>
    <property type="evidence" value="ECO:0007669"/>
    <property type="project" value="InterPro"/>
</dbReference>
<feature type="compositionally biased region" description="Low complexity" evidence="12">
    <location>
        <begin position="511"/>
        <end position="527"/>
    </location>
</feature>
<dbReference type="InterPro" id="IPR022675">
    <property type="entry name" value="G6P_DH_C"/>
</dbReference>
<evidence type="ECO:0000259" key="13">
    <source>
        <dbReference type="Pfam" id="PF00479"/>
    </source>
</evidence>
<name>A0A261Y7B3_9FUNG</name>
<protein>
    <recommendedName>
        <fullName evidence="5 11">Glucose-6-phosphate 1-dehydrogenase</fullName>
        <ecNumber evidence="4 11">1.1.1.49</ecNumber>
    </recommendedName>
</protein>
<feature type="compositionally biased region" description="Acidic residues" evidence="12">
    <location>
        <begin position="879"/>
        <end position="934"/>
    </location>
</feature>
<evidence type="ECO:0000256" key="12">
    <source>
        <dbReference type="SAM" id="MobiDB-lite"/>
    </source>
</evidence>
<sequence>MSQSSEYAHVTFVVMGASGDLAKKKTFPCLYRNFCHGDFPNGQVSILGFARSKLSTEDLHKKMKETIKEPQDPSEKQKYDEFFKLVEYVRAENGYDHPESYATLEKEMSKREENIGDAKGKECLRVLYVALPPSSFEDAAKNIKQACWNTEKVNRVIIEKPFGRDTKSARELAKTLTGLYNKADLFLVDHYLGKEIAKQILAFRFGESSTALGGMFSRNSVEYVAVQFKETFGAEGRGGYFDQFGIVRDVMENHLMEFICFATMEQPTALTPEGLSEARINLLKSVATIKPEDVVVGQYGAGKGDKKAYREDETVQDDSKASTFAAAVLYINNDRWSDVPFYLMAGKALDEDRVELTLHFKDNQKSLFSLPEAHVKFFAKDLKLPHNSLTFRDKPAEEVVLATSTKQHGGYAFELAPTELKLDLKSTRSGDKDKDYDPQSYEFLFKAAMENDQTWFVDMKEAEVQWHVWEDVVTQVEQVVEPVMYEYGSKGPKEADDLLAKHVQRRRQGSTAPPTTLEGTETEAATPQDVTPLPITQTSPAIPFAYAFITSFAPHLATLQAIPYFEPSQLENDIQDPPTVYEDTILAAIQAAFLNNILNRKKMLEPKAHLQQLADLIDTKIKTFEYIYENPLKGSGTNLEETYRNTSPEIKLEILYCLVDWQLSDSTAVRDVVEQHWTKSRATSNSKSTRNKRKRDEKGEGFLMGWLGKEVIDAGASQLKVRSIGQDQQRRIYWWFGESPRVWRQILPTQKRAERWEPVTSNIDELRTYVENLPPKPPPSVRPLHTALVNRVLPQVEQAIQKREQKEKAAQRMLSMHAGSEILDRRTRGASRKYKFGGESDDDYLYDYDDMIEVSQPSRKKDGAKGSPASNGFATEEKEAMDDEALDPDVDVDEFSDPADDDDEDYDVVEDEKMESADDDEDLDDDDFDEDDFEGTGAPKEAKHTGTIRPMSVATDKTGEGGIRGWKPSGYEEYLKEHESRAAWLKTFVFKPDAKSASARPPTEPADVNQMCTEHRL</sequence>
<dbReference type="Pfam" id="PF15612">
    <property type="entry name" value="WHIM1"/>
    <property type="match status" value="1"/>
</dbReference>
<comment type="pathway">
    <text evidence="2 11">Carbohydrate degradation; pentose phosphate pathway; D-ribulose 5-phosphate from D-glucose 6-phosphate (oxidative stage): step 1/3.</text>
</comment>
<evidence type="ECO:0000256" key="11">
    <source>
        <dbReference type="RuleBase" id="RU362120"/>
    </source>
</evidence>
<evidence type="ECO:0000256" key="2">
    <source>
        <dbReference type="ARBA" id="ARBA00004937"/>
    </source>
</evidence>
<dbReference type="InterPro" id="IPR001282">
    <property type="entry name" value="G6P_DH"/>
</dbReference>
<keyword evidence="7 11" id="KW-0521">NADP</keyword>
<evidence type="ECO:0000313" key="17">
    <source>
        <dbReference type="Proteomes" id="UP000242875"/>
    </source>
</evidence>
<feature type="domain" description="WHIM1" evidence="15">
    <location>
        <begin position="640"/>
        <end position="674"/>
    </location>
</feature>
<evidence type="ECO:0000256" key="9">
    <source>
        <dbReference type="ARBA" id="ARBA00023242"/>
    </source>
</evidence>
<evidence type="ECO:0000256" key="5">
    <source>
        <dbReference type="ARBA" id="ARBA00020444"/>
    </source>
</evidence>
<feature type="region of interest" description="Disordered" evidence="12">
    <location>
        <begin position="857"/>
        <end position="967"/>
    </location>
</feature>
<evidence type="ECO:0000256" key="3">
    <source>
        <dbReference type="ARBA" id="ARBA00009975"/>
    </source>
</evidence>
<evidence type="ECO:0000256" key="6">
    <source>
        <dbReference type="ARBA" id="ARBA00022526"/>
    </source>
</evidence>
<evidence type="ECO:0000256" key="4">
    <source>
        <dbReference type="ARBA" id="ARBA00013019"/>
    </source>
</evidence>
<dbReference type="PANTHER" id="PTHR23429:SF0">
    <property type="entry name" value="GLUCOSE-6-PHOSPHATE 1-DEHYDROGENASE"/>
    <property type="match status" value="1"/>
</dbReference>
<dbReference type="PRINTS" id="PR00079">
    <property type="entry name" value="G6PDHDRGNASE"/>
</dbReference>
<dbReference type="OrthoDB" id="60984at2759"/>
<dbReference type="SUPFAM" id="SSF55347">
    <property type="entry name" value="Glyceraldehyde-3-phosphate dehydrogenase-like, C-terminal domain"/>
    <property type="match status" value="1"/>
</dbReference>
<dbReference type="InterPro" id="IPR028942">
    <property type="entry name" value="WHIM1_dom"/>
</dbReference>
<dbReference type="Pfam" id="PF00479">
    <property type="entry name" value="G6PD_N"/>
    <property type="match status" value="1"/>
</dbReference>
<feature type="region of interest" description="Disordered" evidence="12">
    <location>
        <begin position="503"/>
        <end position="532"/>
    </location>
</feature>
<gene>
    <name evidence="16" type="ORF">BZG36_00588</name>
</gene>
<keyword evidence="9" id="KW-0539">Nucleus</keyword>
<keyword evidence="10 11" id="KW-0119">Carbohydrate metabolism</keyword>
<proteinExistence type="inferred from homology"/>
<dbReference type="NCBIfam" id="TIGR00871">
    <property type="entry name" value="zwf"/>
    <property type="match status" value="1"/>
</dbReference>
<dbReference type="AlphaFoldDB" id="A0A261Y7B3"/>
<dbReference type="GO" id="GO:0005634">
    <property type="term" value="C:nucleus"/>
    <property type="evidence" value="ECO:0007669"/>
    <property type="project" value="UniProtKB-SubCell"/>
</dbReference>
<feature type="region of interest" description="Disordered" evidence="12">
    <location>
        <begin position="994"/>
        <end position="1017"/>
    </location>
</feature>
<feature type="domain" description="Glucose-6-phosphate dehydrogenase C-terminal" evidence="14">
    <location>
        <begin position="202"/>
        <end position="503"/>
    </location>
</feature>
<dbReference type="InterPro" id="IPR022674">
    <property type="entry name" value="G6P_DH_NAD-bd"/>
</dbReference>
<comment type="function">
    <text evidence="11">Catalyzes the rate-limiting step of the oxidative pentose-phosphate pathway, which represents a route for the dissimilation of carbohydrates besides glycolysis.</text>
</comment>
<dbReference type="Gene3D" id="3.30.360.10">
    <property type="entry name" value="Dihydrodipicolinate Reductase, domain 2"/>
    <property type="match status" value="1"/>
</dbReference>
<dbReference type="InterPro" id="IPR036291">
    <property type="entry name" value="NAD(P)-bd_dom_sf"/>
</dbReference>
<dbReference type="InterPro" id="IPR019796">
    <property type="entry name" value="G6P_DH_AS"/>
</dbReference>
<dbReference type="Proteomes" id="UP000242875">
    <property type="component" value="Unassembled WGS sequence"/>
</dbReference>
<dbReference type="Pfam" id="PF02781">
    <property type="entry name" value="G6PD_C"/>
    <property type="match status" value="1"/>
</dbReference>
<dbReference type="PANTHER" id="PTHR23429">
    <property type="entry name" value="GLUCOSE-6-PHOSPHATE 1-DEHYDROGENASE G6PD"/>
    <property type="match status" value="1"/>
</dbReference>
<evidence type="ECO:0000256" key="10">
    <source>
        <dbReference type="ARBA" id="ARBA00023277"/>
    </source>
</evidence>
<dbReference type="Gene3D" id="3.40.50.720">
    <property type="entry name" value="NAD(P)-binding Rossmann-like Domain"/>
    <property type="match status" value="1"/>
</dbReference>
<keyword evidence="8 11" id="KW-0560">Oxidoreductase</keyword>
<comment type="catalytic activity">
    <reaction evidence="11">
        <text>D-glucose 6-phosphate + NADP(+) = 6-phospho-D-glucono-1,5-lactone + NADPH + H(+)</text>
        <dbReference type="Rhea" id="RHEA:15841"/>
        <dbReference type="ChEBI" id="CHEBI:15378"/>
        <dbReference type="ChEBI" id="CHEBI:57783"/>
        <dbReference type="ChEBI" id="CHEBI:57955"/>
        <dbReference type="ChEBI" id="CHEBI:58349"/>
        <dbReference type="ChEBI" id="CHEBI:61548"/>
        <dbReference type="EC" id="1.1.1.49"/>
    </reaction>
</comment>
<evidence type="ECO:0000313" key="16">
    <source>
        <dbReference type="EMBL" id="OZJ06530.1"/>
    </source>
</evidence>
<organism evidence="16 17">
    <name type="scientific">Bifiguratus adelaidae</name>
    <dbReference type="NCBI Taxonomy" id="1938954"/>
    <lineage>
        <taxon>Eukaryota</taxon>
        <taxon>Fungi</taxon>
        <taxon>Fungi incertae sedis</taxon>
        <taxon>Mucoromycota</taxon>
        <taxon>Mucoromycotina</taxon>
        <taxon>Endogonomycetes</taxon>
        <taxon>Endogonales</taxon>
        <taxon>Endogonales incertae sedis</taxon>
        <taxon>Bifiguratus</taxon>
    </lineage>
</organism>
<evidence type="ECO:0000259" key="14">
    <source>
        <dbReference type="Pfam" id="PF02781"/>
    </source>
</evidence>
<evidence type="ECO:0000256" key="8">
    <source>
        <dbReference type="ARBA" id="ARBA00023002"/>
    </source>
</evidence>
<dbReference type="EMBL" id="MVBO01000003">
    <property type="protein sequence ID" value="OZJ06530.1"/>
    <property type="molecule type" value="Genomic_DNA"/>
</dbReference>
<comment type="caution">
    <text evidence="16">The sequence shown here is derived from an EMBL/GenBank/DDBJ whole genome shotgun (WGS) entry which is preliminary data.</text>
</comment>
<dbReference type="PROSITE" id="PS00069">
    <property type="entry name" value="G6P_DEHYDROGENASE"/>
    <property type="match status" value="1"/>
</dbReference>
<accession>A0A261Y7B3</accession>
<comment type="subcellular location">
    <subcellularLocation>
        <location evidence="1">Nucleus</location>
    </subcellularLocation>
</comment>
<dbReference type="GO" id="GO:0009051">
    <property type="term" value="P:pentose-phosphate shunt, oxidative branch"/>
    <property type="evidence" value="ECO:0007669"/>
    <property type="project" value="TreeGrafter"/>
</dbReference>
<comment type="similarity">
    <text evidence="3 11">Belongs to the glucose-6-phosphate dehydrogenase family.</text>
</comment>
<feature type="region of interest" description="Disordered" evidence="12">
    <location>
        <begin position="803"/>
        <end position="822"/>
    </location>
</feature>
<dbReference type="SUPFAM" id="SSF51735">
    <property type="entry name" value="NAD(P)-binding Rossmann-fold domains"/>
    <property type="match status" value="1"/>
</dbReference>
<dbReference type="UniPathway" id="UPA00115">
    <property type="reaction ID" value="UER00408"/>
</dbReference>
<evidence type="ECO:0000256" key="1">
    <source>
        <dbReference type="ARBA" id="ARBA00004123"/>
    </source>
</evidence>
<dbReference type="EC" id="1.1.1.49" evidence="4 11"/>
<keyword evidence="6 11" id="KW-0313">Glucose metabolism</keyword>